<dbReference type="FunFam" id="4.10.280.10:FF:000070">
    <property type="entry name" value="transcription factor bHLH30"/>
    <property type="match status" value="1"/>
</dbReference>
<evidence type="ECO:0000259" key="8">
    <source>
        <dbReference type="PROSITE" id="PS51671"/>
    </source>
</evidence>
<keyword evidence="5" id="KW-0539">Nucleus</keyword>
<dbReference type="EnsemblPlants" id="Ma07_t07300.1">
    <property type="protein sequence ID" value="Ma07_p07300.1"/>
    <property type="gene ID" value="Ma07_g07300"/>
</dbReference>
<evidence type="ECO:0000256" key="6">
    <source>
        <dbReference type="SAM" id="MobiDB-lite"/>
    </source>
</evidence>
<evidence type="ECO:0000256" key="4">
    <source>
        <dbReference type="ARBA" id="ARBA00023163"/>
    </source>
</evidence>
<comment type="similarity">
    <text evidence="1">Belongs to the bHLH protein family.</text>
</comment>
<feature type="compositionally biased region" description="Polar residues" evidence="6">
    <location>
        <begin position="311"/>
        <end position="333"/>
    </location>
</feature>
<dbReference type="SUPFAM" id="SSF55021">
    <property type="entry name" value="ACT-like"/>
    <property type="match status" value="1"/>
</dbReference>
<dbReference type="Gene3D" id="4.10.280.10">
    <property type="entry name" value="Helix-loop-helix DNA-binding domain"/>
    <property type="match status" value="1"/>
</dbReference>
<dbReference type="PROSITE" id="PS50888">
    <property type="entry name" value="BHLH"/>
    <property type="match status" value="1"/>
</dbReference>
<dbReference type="InParanoid" id="A0A804JT67"/>
<dbReference type="InterPro" id="IPR036638">
    <property type="entry name" value="HLH_DNA-bd_sf"/>
</dbReference>
<dbReference type="AlphaFoldDB" id="A0A804JT67"/>
<keyword evidence="2" id="KW-0805">Transcription regulation</keyword>
<evidence type="ECO:0000256" key="5">
    <source>
        <dbReference type="ARBA" id="ARBA00023242"/>
    </source>
</evidence>
<dbReference type="OrthoDB" id="762225at2759"/>
<evidence type="ECO:0000313" key="9">
    <source>
        <dbReference type="EMBL" id="CAG1855883.1"/>
    </source>
</evidence>
<dbReference type="GO" id="GO:0003700">
    <property type="term" value="F:DNA-binding transcription factor activity"/>
    <property type="evidence" value="ECO:0007669"/>
    <property type="project" value="InterPro"/>
</dbReference>
<name>A0A804JT67_MUSAM</name>
<gene>
    <name evidence="9" type="ORF">GSMUA_47550.1</name>
</gene>
<dbReference type="InterPro" id="IPR011598">
    <property type="entry name" value="bHLH_dom"/>
</dbReference>
<dbReference type="Gramene" id="Ma07_t07300.1">
    <property type="protein sequence ID" value="Ma07_p07300.1"/>
    <property type="gene ID" value="Ma07_g07300"/>
</dbReference>
<dbReference type="Proteomes" id="UP000012960">
    <property type="component" value="Unplaced"/>
</dbReference>
<evidence type="ECO:0000256" key="1">
    <source>
        <dbReference type="ARBA" id="ARBA00005510"/>
    </source>
</evidence>
<feature type="domain" description="BHLH" evidence="7">
    <location>
        <begin position="147"/>
        <end position="196"/>
    </location>
</feature>
<reference evidence="9" key="1">
    <citation type="submission" date="2021-03" db="EMBL/GenBank/DDBJ databases">
        <authorList>
            <consortium name="Genoscope - CEA"/>
            <person name="William W."/>
        </authorList>
    </citation>
    <scope>NUCLEOTIDE SEQUENCE</scope>
    <source>
        <strain evidence="9">Doubled-haploid Pahang</strain>
    </source>
</reference>
<protein>
    <submittedName>
        <fullName evidence="9">(wild Malaysian banana) hypothetical protein</fullName>
    </submittedName>
</protein>
<dbReference type="InterPro" id="IPR045847">
    <property type="entry name" value="AIG1-like"/>
</dbReference>
<evidence type="ECO:0000313" key="10">
    <source>
        <dbReference type="EnsemblPlants" id="Ma07_p07300.1"/>
    </source>
</evidence>
<keyword evidence="4" id="KW-0804">Transcription</keyword>
<keyword evidence="11" id="KW-1185">Reference proteome</keyword>
<evidence type="ECO:0000256" key="3">
    <source>
        <dbReference type="ARBA" id="ARBA00023125"/>
    </source>
</evidence>
<dbReference type="SUPFAM" id="SSF47459">
    <property type="entry name" value="HLH, helix-loop-helix DNA-binding domain"/>
    <property type="match status" value="1"/>
</dbReference>
<evidence type="ECO:0000259" key="7">
    <source>
        <dbReference type="PROSITE" id="PS50888"/>
    </source>
</evidence>
<dbReference type="InterPro" id="IPR045865">
    <property type="entry name" value="ACT-like_dom_sf"/>
</dbReference>
<feature type="domain" description="ACT" evidence="8">
    <location>
        <begin position="231"/>
        <end position="313"/>
    </location>
</feature>
<feature type="region of interest" description="Disordered" evidence="6">
    <location>
        <begin position="306"/>
        <end position="333"/>
    </location>
</feature>
<dbReference type="SMART" id="SM00353">
    <property type="entry name" value="HLH"/>
    <property type="match status" value="1"/>
</dbReference>
<dbReference type="Pfam" id="PF00010">
    <property type="entry name" value="HLH"/>
    <property type="match status" value="1"/>
</dbReference>
<dbReference type="EMBL" id="HG996473">
    <property type="protein sequence ID" value="CAG1855883.1"/>
    <property type="molecule type" value="Genomic_DNA"/>
</dbReference>
<sequence length="333" mass="36360">MENQIEIPYHMVHGCGGGEEHFFPGGDGSVVSAAINPTLPWCLPSIHSIGETHHQFSHSNPGLDQQLICPDLPPFAPPLYADMYNSRRTLSGLQFPSDSPGLMAGATVGLHRFLRAEGSASSSLFGTIHEELEKLTAQEIMEAKAFAASKSHSEAERRRRERINGHLAKLRSMLPNTTKTDKASLLAEVIQHVKELKRQTLEIVEESPLPTEDDELTVDSICDDDGKFIVRASLCCDDRPDLLPDLTSALKTLKLRILKAEITTVGGRVKNVLVITEEHNASGYDDEQELVAAIEDALKGVVEQTAEHDLSSSGGTKRQRTTSLLSAVEHSSI</sequence>
<dbReference type="GO" id="GO:0003677">
    <property type="term" value="F:DNA binding"/>
    <property type="evidence" value="ECO:0007669"/>
    <property type="project" value="UniProtKB-KW"/>
</dbReference>
<evidence type="ECO:0000256" key="2">
    <source>
        <dbReference type="ARBA" id="ARBA00023015"/>
    </source>
</evidence>
<accession>A0A804JT67</accession>
<proteinExistence type="inferred from homology"/>
<dbReference type="PROSITE" id="PS51671">
    <property type="entry name" value="ACT"/>
    <property type="match status" value="1"/>
</dbReference>
<keyword evidence="3" id="KW-0238">DNA-binding</keyword>
<organism evidence="10 11">
    <name type="scientific">Musa acuminata subsp. malaccensis</name>
    <name type="common">Wild banana</name>
    <name type="synonym">Musa malaccensis</name>
    <dbReference type="NCBI Taxonomy" id="214687"/>
    <lineage>
        <taxon>Eukaryota</taxon>
        <taxon>Viridiplantae</taxon>
        <taxon>Streptophyta</taxon>
        <taxon>Embryophyta</taxon>
        <taxon>Tracheophyta</taxon>
        <taxon>Spermatophyta</taxon>
        <taxon>Magnoliopsida</taxon>
        <taxon>Liliopsida</taxon>
        <taxon>Zingiberales</taxon>
        <taxon>Musaceae</taxon>
        <taxon>Musa</taxon>
    </lineage>
</organism>
<dbReference type="PANTHER" id="PTHR45844">
    <property type="entry name" value="TRANSCRIPTION FACTOR BHLH30"/>
    <property type="match status" value="1"/>
</dbReference>
<evidence type="ECO:0000313" key="11">
    <source>
        <dbReference type="Proteomes" id="UP000012960"/>
    </source>
</evidence>
<dbReference type="GO" id="GO:0046983">
    <property type="term" value="F:protein dimerization activity"/>
    <property type="evidence" value="ECO:0007669"/>
    <property type="project" value="InterPro"/>
</dbReference>
<reference evidence="10" key="2">
    <citation type="submission" date="2021-05" db="UniProtKB">
        <authorList>
            <consortium name="EnsemblPlants"/>
        </authorList>
    </citation>
    <scope>IDENTIFICATION</scope>
    <source>
        <strain evidence="10">subsp. malaccensis</strain>
    </source>
</reference>
<dbReference type="InterPro" id="IPR002912">
    <property type="entry name" value="ACT_dom"/>
</dbReference>
<dbReference type="CDD" id="cd11455">
    <property type="entry name" value="bHLH_AtAIG1_like"/>
    <property type="match status" value="1"/>
</dbReference>
<dbReference type="PANTHER" id="PTHR45844:SF2">
    <property type="entry name" value="TRANSCRIPTION FACTOR BHLH30"/>
    <property type="match status" value="1"/>
</dbReference>
<dbReference type="CDD" id="cd04873">
    <property type="entry name" value="ACT_UUR-ACR-like"/>
    <property type="match status" value="1"/>
</dbReference>